<feature type="compositionally biased region" description="Polar residues" evidence="1">
    <location>
        <begin position="1"/>
        <end position="21"/>
    </location>
</feature>
<gene>
    <name evidence="2" type="ORF">GT409_11555</name>
</gene>
<feature type="region of interest" description="Disordered" evidence="1">
    <location>
        <begin position="1"/>
        <end position="39"/>
    </location>
</feature>
<dbReference type="EMBL" id="CP047593">
    <property type="protein sequence ID" value="QHI70057.1"/>
    <property type="molecule type" value="Genomic_DNA"/>
</dbReference>
<dbReference type="KEGG" id="taer:GT409_11555"/>
<protein>
    <submittedName>
        <fullName evidence="2">OsmC family peroxiredoxin</fullName>
    </submittedName>
</protein>
<evidence type="ECO:0000256" key="1">
    <source>
        <dbReference type="SAM" id="MobiDB-lite"/>
    </source>
</evidence>
<dbReference type="Pfam" id="PF02566">
    <property type="entry name" value="OsmC"/>
    <property type="match status" value="1"/>
</dbReference>
<dbReference type="InterPro" id="IPR003718">
    <property type="entry name" value="OsmC/Ohr_fam"/>
</dbReference>
<proteinExistence type="predicted"/>
<dbReference type="Proteomes" id="UP000464954">
    <property type="component" value="Chromosome"/>
</dbReference>
<reference evidence="2 3" key="1">
    <citation type="submission" date="2020-01" db="EMBL/GenBank/DDBJ databases">
        <title>Ponticoccus aerotolerans gen. nov., sp. nov., an anaerobic bacterium and proposal of Ponticoccusceae fam. nov., Ponticoccusles ord. nov. and Ponticoccuse classis nov. in the phylum Kiritimatiellaeota.</title>
        <authorList>
            <person name="Zhou L.Y."/>
            <person name="Du Z.J."/>
        </authorList>
    </citation>
    <scope>NUCLEOTIDE SEQUENCE [LARGE SCALE GENOMIC DNA]</scope>
    <source>
        <strain evidence="2 3">S-5007</strain>
    </source>
</reference>
<dbReference type="InterPro" id="IPR036102">
    <property type="entry name" value="OsmC/Ohrsf"/>
</dbReference>
<dbReference type="PANTHER" id="PTHR35368:SF1">
    <property type="entry name" value="HYDROPEROXIDE REDUCTASE"/>
    <property type="match status" value="1"/>
</dbReference>
<evidence type="ECO:0000313" key="2">
    <source>
        <dbReference type="EMBL" id="QHI70057.1"/>
    </source>
</evidence>
<dbReference type="InterPro" id="IPR015946">
    <property type="entry name" value="KH_dom-like_a/b"/>
</dbReference>
<dbReference type="AlphaFoldDB" id="A0A6P1M847"/>
<organism evidence="2 3">
    <name type="scientific">Tichowtungia aerotolerans</name>
    <dbReference type="NCBI Taxonomy" id="2697043"/>
    <lineage>
        <taxon>Bacteria</taxon>
        <taxon>Pseudomonadati</taxon>
        <taxon>Kiritimatiellota</taxon>
        <taxon>Tichowtungiia</taxon>
        <taxon>Tichowtungiales</taxon>
        <taxon>Tichowtungiaceae</taxon>
        <taxon>Tichowtungia</taxon>
    </lineage>
</organism>
<name>A0A6P1M847_9BACT</name>
<dbReference type="SUPFAM" id="SSF82784">
    <property type="entry name" value="OsmC-like"/>
    <property type="match status" value="1"/>
</dbReference>
<evidence type="ECO:0000313" key="3">
    <source>
        <dbReference type="Proteomes" id="UP000464954"/>
    </source>
</evidence>
<dbReference type="PANTHER" id="PTHR35368">
    <property type="entry name" value="HYDROPEROXIDE REDUCTASE"/>
    <property type="match status" value="1"/>
</dbReference>
<dbReference type="InterPro" id="IPR052924">
    <property type="entry name" value="OsmC/Ohr_hydroprdx_reductase"/>
</dbReference>
<accession>A0A6P1M847</accession>
<sequence length="141" mass="14600">MANITFKSDVQWSGTGVSSDAVSGPHTLRIDEPEALGGQNTGPNPVELLLSALGGCLVVLVNAFAPAHGVEINDVKVEVEGDLDPDGFQGIADVRPGFSEIRYQLVIDSPSPADKVAELTEHVLTACPVKDTLSGVPVIAG</sequence>
<keyword evidence="3" id="KW-1185">Reference proteome</keyword>
<dbReference type="RefSeq" id="WP_160629236.1">
    <property type="nucleotide sequence ID" value="NZ_CP047593.1"/>
</dbReference>
<dbReference type="Gene3D" id="3.30.300.20">
    <property type="match status" value="1"/>
</dbReference>